<dbReference type="InParanoid" id="A0A2T2ZVM0"/>
<dbReference type="AlphaFoldDB" id="A0A2T2ZVM0"/>
<gene>
    <name evidence="3" type="ORF">BD289DRAFT_444736</name>
</gene>
<feature type="region of interest" description="Disordered" evidence="1">
    <location>
        <begin position="1"/>
        <end position="24"/>
    </location>
</feature>
<evidence type="ECO:0000256" key="1">
    <source>
        <dbReference type="SAM" id="MobiDB-lite"/>
    </source>
</evidence>
<reference evidence="3 4" key="1">
    <citation type="journal article" date="2018" name="Mycol. Prog.">
        <title>Coniella lustricola, a new species from submerged detritus.</title>
        <authorList>
            <person name="Raudabaugh D.B."/>
            <person name="Iturriaga T."/>
            <person name="Carver A."/>
            <person name="Mondo S."/>
            <person name="Pangilinan J."/>
            <person name="Lipzen A."/>
            <person name="He G."/>
            <person name="Amirebrahimi M."/>
            <person name="Grigoriev I.V."/>
            <person name="Miller A.N."/>
        </authorList>
    </citation>
    <scope>NUCLEOTIDE SEQUENCE [LARGE SCALE GENOMIC DNA]</scope>
    <source>
        <strain evidence="3 4">B22-T-1</strain>
    </source>
</reference>
<name>A0A2T2ZVM0_9PEZI</name>
<keyword evidence="4" id="KW-1185">Reference proteome</keyword>
<evidence type="ECO:0000313" key="4">
    <source>
        <dbReference type="Proteomes" id="UP000241462"/>
    </source>
</evidence>
<evidence type="ECO:0000313" key="3">
    <source>
        <dbReference type="EMBL" id="PSR77878.1"/>
    </source>
</evidence>
<keyword evidence="2" id="KW-0472">Membrane</keyword>
<sequence>MTLVGAPPAPAPAPVLPTGNSEGARSRWCQSCGLGCYAMLCYALPCCGYAIYAMR</sequence>
<proteinExistence type="predicted"/>
<protein>
    <submittedName>
        <fullName evidence="3">Uncharacterized protein</fullName>
    </submittedName>
</protein>
<organism evidence="3 4">
    <name type="scientific">Coniella lustricola</name>
    <dbReference type="NCBI Taxonomy" id="2025994"/>
    <lineage>
        <taxon>Eukaryota</taxon>
        <taxon>Fungi</taxon>
        <taxon>Dikarya</taxon>
        <taxon>Ascomycota</taxon>
        <taxon>Pezizomycotina</taxon>
        <taxon>Sordariomycetes</taxon>
        <taxon>Sordariomycetidae</taxon>
        <taxon>Diaporthales</taxon>
        <taxon>Schizoparmaceae</taxon>
        <taxon>Coniella</taxon>
    </lineage>
</organism>
<evidence type="ECO:0000256" key="2">
    <source>
        <dbReference type="SAM" id="Phobius"/>
    </source>
</evidence>
<keyword evidence="2" id="KW-0812">Transmembrane</keyword>
<accession>A0A2T2ZVM0</accession>
<dbReference type="EMBL" id="KZ678632">
    <property type="protein sequence ID" value="PSR77878.1"/>
    <property type="molecule type" value="Genomic_DNA"/>
</dbReference>
<feature type="transmembrane region" description="Helical" evidence="2">
    <location>
        <begin position="34"/>
        <end position="52"/>
    </location>
</feature>
<keyword evidence="2" id="KW-1133">Transmembrane helix</keyword>
<dbReference type="Proteomes" id="UP000241462">
    <property type="component" value="Unassembled WGS sequence"/>
</dbReference>